<keyword evidence="3" id="KW-0413">Isomerase</keyword>
<dbReference type="EMBL" id="JACSQI010000008">
    <property type="protein sequence ID" value="MBD7974116.1"/>
    <property type="molecule type" value="Genomic_DNA"/>
</dbReference>
<reference evidence="3 4" key="1">
    <citation type="submission" date="2020-08" db="EMBL/GenBank/DDBJ databases">
        <title>A Genomic Blueprint of the Chicken Gut Microbiome.</title>
        <authorList>
            <person name="Gilroy R."/>
            <person name="Ravi A."/>
            <person name="Getino M."/>
            <person name="Pursley I."/>
            <person name="Horton D.L."/>
            <person name="Alikhan N.-F."/>
            <person name="Baker D."/>
            <person name="Gharbi K."/>
            <person name="Hall N."/>
            <person name="Watson M."/>
            <person name="Adriaenssens E.M."/>
            <person name="Foster-Nyarko E."/>
            <person name="Jarju S."/>
            <person name="Secka A."/>
            <person name="Antonio M."/>
            <person name="Oren A."/>
            <person name="Chaudhuri R."/>
            <person name="La Ragione R.M."/>
            <person name="Hildebrand F."/>
            <person name="Pallen M.J."/>
        </authorList>
    </citation>
    <scope>NUCLEOTIDE SEQUENCE [LARGE SCALE GENOMIC DNA]</scope>
    <source>
        <strain evidence="3 4">Sa2BVA5</strain>
    </source>
</reference>
<dbReference type="Proteomes" id="UP000605603">
    <property type="component" value="Unassembled WGS sequence"/>
</dbReference>
<dbReference type="InterPro" id="IPR006148">
    <property type="entry name" value="Glc/Gal-6P_isomerase"/>
</dbReference>
<proteinExistence type="predicted"/>
<gene>
    <name evidence="3" type="ORF">H9644_13920</name>
</gene>
<dbReference type="PANTHER" id="PTHR11280:SF5">
    <property type="entry name" value="GLUCOSAMINE-6-PHOSPHATE ISOMERASE"/>
    <property type="match status" value="1"/>
</dbReference>
<dbReference type="Gene3D" id="3.40.50.1360">
    <property type="match status" value="1"/>
</dbReference>
<dbReference type="Pfam" id="PF01182">
    <property type="entry name" value="Glucosamine_iso"/>
    <property type="match status" value="1"/>
</dbReference>
<dbReference type="PANTHER" id="PTHR11280">
    <property type="entry name" value="GLUCOSAMINE-6-PHOSPHATE ISOMERASE"/>
    <property type="match status" value="1"/>
</dbReference>
<keyword evidence="1" id="KW-0378">Hydrolase</keyword>
<protein>
    <submittedName>
        <fullName evidence="3">Galactosamine-6-phosphate isomerase</fullName>
    </submittedName>
</protein>
<evidence type="ECO:0000259" key="2">
    <source>
        <dbReference type="Pfam" id="PF01182"/>
    </source>
</evidence>
<dbReference type="InterPro" id="IPR004547">
    <property type="entry name" value="Glucosamine6P_isomerase"/>
</dbReference>
<comment type="caution">
    <text evidence="3">The sequence shown here is derived from an EMBL/GenBank/DDBJ whole genome shotgun (WGS) entry which is preliminary data.</text>
</comment>
<feature type="domain" description="Glucosamine/galactosamine-6-phosphate isomerase" evidence="2">
    <location>
        <begin position="28"/>
        <end position="239"/>
    </location>
</feature>
<organism evidence="3 4">
    <name type="scientific">Escherichia whittamii</name>
    <dbReference type="NCBI Taxonomy" id="2762229"/>
    <lineage>
        <taxon>Bacteria</taxon>
        <taxon>Pseudomonadati</taxon>
        <taxon>Pseudomonadota</taxon>
        <taxon>Gammaproteobacteria</taxon>
        <taxon>Enterobacterales</taxon>
        <taxon>Enterobacteriaceae</taxon>
        <taxon>Escherichia</taxon>
    </lineage>
</organism>
<dbReference type="SUPFAM" id="SSF100950">
    <property type="entry name" value="NagB/RpiA/CoA transferase-like"/>
    <property type="match status" value="1"/>
</dbReference>
<keyword evidence="4" id="KW-1185">Reference proteome</keyword>
<dbReference type="NCBIfam" id="NF007291">
    <property type="entry name" value="PRK09762.1"/>
    <property type="match status" value="1"/>
</dbReference>
<dbReference type="InterPro" id="IPR037171">
    <property type="entry name" value="NagB/RpiA_transferase-like"/>
</dbReference>
<dbReference type="PROSITE" id="PS01161">
    <property type="entry name" value="GLC_GALNAC_ISOMERASE"/>
    <property type="match status" value="1"/>
</dbReference>
<name>A0ABR8TEB4_9ESCH</name>
<evidence type="ECO:0000256" key="1">
    <source>
        <dbReference type="ARBA" id="ARBA00022801"/>
    </source>
</evidence>
<dbReference type="GO" id="GO:0016853">
    <property type="term" value="F:isomerase activity"/>
    <property type="evidence" value="ECO:0007669"/>
    <property type="project" value="UniProtKB-KW"/>
</dbReference>
<sequence>MKRGTAFDGASVFKEFLPVQILQQVENYTALSERASEYLLDVIRNKPNAVICLATGATPLLTYRYLVEKIHQQRVDVSQLTFVKLDEWVDLPLTMPGTCETFLQQHIVQPLGLREDQLISFRSEDINETECERVTNLIARKGGLDLCVLGLGKNGHLGLNEPWESLQPACHISQLDAKTQQHEMLRTAGRPVTRGITLGLKDILNAREVLLLVTGEGKQDATKRFLTATVSTAIPASFLWLHRNFICLIDRNKA</sequence>
<accession>A0ABR8TEB4</accession>
<dbReference type="InterPro" id="IPR018321">
    <property type="entry name" value="Glucosamine6P_isomerase_CS"/>
</dbReference>
<dbReference type="CDD" id="cd01399">
    <property type="entry name" value="GlcN6P_deaminase"/>
    <property type="match status" value="1"/>
</dbReference>
<evidence type="ECO:0000313" key="4">
    <source>
        <dbReference type="Proteomes" id="UP000605603"/>
    </source>
</evidence>
<dbReference type="RefSeq" id="WP_191775070.1">
    <property type="nucleotide sequence ID" value="NZ_JACSQI010000008.1"/>
</dbReference>
<evidence type="ECO:0000313" key="3">
    <source>
        <dbReference type="EMBL" id="MBD7974116.1"/>
    </source>
</evidence>